<organism evidence="2 3">
    <name type="scientific">Thermocrispum agreste</name>
    <dbReference type="NCBI Taxonomy" id="37925"/>
    <lineage>
        <taxon>Bacteria</taxon>
        <taxon>Bacillati</taxon>
        <taxon>Actinomycetota</taxon>
        <taxon>Actinomycetes</taxon>
        <taxon>Pseudonocardiales</taxon>
        <taxon>Pseudonocardiaceae</taxon>
        <taxon>Thermocrispum</taxon>
    </lineage>
</organism>
<dbReference type="PANTHER" id="PTHR21015:SF22">
    <property type="entry name" value="GLYCOSYLTRANSFERASE"/>
    <property type="match status" value="1"/>
</dbReference>
<feature type="domain" description="Glycosyl transferase family 28 C-terminal" evidence="1">
    <location>
        <begin position="253"/>
        <end position="330"/>
    </location>
</feature>
<dbReference type="EMBL" id="QGUI02000042">
    <property type="protein sequence ID" value="MFO7191668.1"/>
    <property type="molecule type" value="Genomic_DNA"/>
</dbReference>
<sequence length="480" mass="51873">MSKPVVVLATSNGTGLGHLSRQLAVGHALRDDAEPVYFSLSRAVGVIRHQGQRGEYAPSRERGWIPTHLWHHYLRDRLTAFVAETKAEAVVFDGVVPYEGLLLARARLPGVRFVWMRRGFWRPGARTAPLAAAPLFDLVLEPGDFAAAGDNGATAHRTDAVRLSPITQLEYLDLLPREEAAAELGLDPGRPTALVTLSSGVLNDVVTPGAAAVTALLEDPDWQVAVVRSHIAAGRIPLSDESRCVELAGVYPLARYLAAFDAAVAAGGYNSVHELLTAGVPTLFVPNPTSGTDDQPARTRWLADQGFARHADASDLDDVRRLARELHDEHERERLRKACAELPKPGGSREAAEQVARLLRNAPRPLDPAPYRRLRAKSAMVRVLGPKGMAVARKALRKPPAAGPTAPLAVTVVPDAADGEPAAPQALPDGVRPLHLTEDFGQVQHSADPVEHLITGASDDYRKRRETILRQYYDVRAVGA</sequence>
<evidence type="ECO:0000259" key="1">
    <source>
        <dbReference type="Pfam" id="PF04101"/>
    </source>
</evidence>
<protein>
    <submittedName>
        <fullName evidence="2">Glycosyltransferase</fullName>
    </submittedName>
</protein>
<comment type="caution">
    <text evidence="2">The sequence shown here is derived from an EMBL/GenBank/DDBJ whole genome shotgun (WGS) entry which is preliminary data.</text>
</comment>
<evidence type="ECO:0000313" key="2">
    <source>
        <dbReference type="EMBL" id="MFO7191668.1"/>
    </source>
</evidence>
<dbReference type="Proteomes" id="UP000249324">
    <property type="component" value="Unassembled WGS sequence"/>
</dbReference>
<dbReference type="Gene3D" id="3.40.50.2000">
    <property type="entry name" value="Glycogen Phosphorylase B"/>
    <property type="match status" value="1"/>
</dbReference>
<dbReference type="Pfam" id="PF04101">
    <property type="entry name" value="Glyco_tran_28_C"/>
    <property type="match status" value="1"/>
</dbReference>
<dbReference type="SUPFAM" id="SSF53756">
    <property type="entry name" value="UDP-Glycosyltransferase/glycogen phosphorylase"/>
    <property type="match status" value="1"/>
</dbReference>
<reference evidence="2 3" key="1">
    <citation type="journal article" date="2021" name="BMC Genomics">
        <title>Genome-resolved metagenome and metatranscriptome analyses of thermophilic composting reveal key bacterial players and their metabolic interactions.</title>
        <authorList>
            <person name="Braga L.P.P."/>
            <person name="Pereira R.V."/>
            <person name="Martins L.F."/>
            <person name="Moura L.M.S."/>
            <person name="Sanchez F.B."/>
            <person name="Patane J.S.L."/>
            <person name="da Silva A.M."/>
            <person name="Setubal J.C."/>
        </authorList>
    </citation>
    <scope>NUCLEOTIDE SEQUENCE [LARGE SCALE GENOMIC DNA]</scope>
    <source>
        <strain evidence="2">ZC4RG45</strain>
    </source>
</reference>
<name>A0ABD6FE04_9PSEU</name>
<dbReference type="AlphaFoldDB" id="A0ABD6FE04"/>
<dbReference type="PANTHER" id="PTHR21015">
    <property type="entry name" value="UDP-N-ACETYLGLUCOSAMINE--N-ACETYLMURAMYL-(PENTAPEPTIDE) PYROPHOSPHORYL-UNDECAPRENOL N-ACETYLGLUCOSAMINE TRANSFERASE 1"/>
    <property type="match status" value="1"/>
</dbReference>
<accession>A0ABD6FE04</accession>
<proteinExistence type="predicted"/>
<gene>
    <name evidence="2" type="ORF">DIU77_005450</name>
</gene>
<dbReference type="InterPro" id="IPR007235">
    <property type="entry name" value="Glyco_trans_28_C"/>
</dbReference>
<evidence type="ECO:0000313" key="3">
    <source>
        <dbReference type="Proteomes" id="UP000249324"/>
    </source>
</evidence>